<dbReference type="OrthoDB" id="3532430at2759"/>
<keyword evidence="1" id="KW-0175">Coiled coil</keyword>
<dbReference type="PANTHER" id="PTHR45615">
    <property type="entry name" value="MYOSIN HEAVY CHAIN, NON-MUSCLE"/>
    <property type="match status" value="1"/>
</dbReference>
<accession>A0A9P9IHN0</accession>
<feature type="coiled-coil region" evidence="1">
    <location>
        <begin position="486"/>
        <end position="937"/>
    </location>
</feature>
<comment type="caution">
    <text evidence="3">The sequence shown here is derived from an EMBL/GenBank/DDBJ whole genome shotgun (WGS) entry which is preliminary data.</text>
</comment>
<dbReference type="Proteomes" id="UP000700596">
    <property type="component" value="Unassembled WGS sequence"/>
</dbReference>
<protein>
    <submittedName>
        <fullName evidence="3">Uncharacterized protein</fullName>
    </submittedName>
</protein>
<evidence type="ECO:0000256" key="2">
    <source>
        <dbReference type="SAM" id="MobiDB-lite"/>
    </source>
</evidence>
<gene>
    <name evidence="3" type="ORF">B0J11DRAFT_71967</name>
</gene>
<dbReference type="AlphaFoldDB" id="A0A9P9IHN0"/>
<evidence type="ECO:0000313" key="3">
    <source>
        <dbReference type="EMBL" id="KAH7119899.1"/>
    </source>
</evidence>
<feature type="compositionally biased region" description="Acidic residues" evidence="2">
    <location>
        <begin position="66"/>
        <end position="79"/>
    </location>
</feature>
<organism evidence="3 4">
    <name type="scientific">Dendryphion nanum</name>
    <dbReference type="NCBI Taxonomy" id="256645"/>
    <lineage>
        <taxon>Eukaryota</taxon>
        <taxon>Fungi</taxon>
        <taxon>Dikarya</taxon>
        <taxon>Ascomycota</taxon>
        <taxon>Pezizomycotina</taxon>
        <taxon>Dothideomycetes</taxon>
        <taxon>Pleosporomycetidae</taxon>
        <taxon>Pleosporales</taxon>
        <taxon>Torulaceae</taxon>
        <taxon>Dendryphion</taxon>
    </lineage>
</organism>
<feature type="region of interest" description="Disordered" evidence="2">
    <location>
        <begin position="1"/>
        <end position="133"/>
    </location>
</feature>
<keyword evidence="4" id="KW-1185">Reference proteome</keyword>
<sequence length="1135" mass="127933">MARLSGLASEHHLEGPGDAPRRRRGRKSKLLSQDVSTTGTKRAASPEDEDDISIKTKKTRRVKVDVDDDDELAVEEEEFISQSQASDTIHVAKASRTHRRHSEPPVTAVDDEEDGNTEATPPPATQPVHGLTPHLERLGSQQRFKVSRRSRMSMPAQFHITDVDEVEGPREVQFVPLTAVLGERAKRRLRRSHLSEEVNDIEHHQKDDAKLRKAYADVRRQLREMEQKYTELSLELEATRLGNIDMSEDQNEAYQEQLQVQLTDARKEIDDLRASSVFATSPRGTSELLSAGDLEEDNDLDEDMVLVEPEDLNLTDAQMETDPLPNGFFATRVLESSQVIASQVSYEALASIPETSQDSLIDHSQTDSDHVPERISDQATQRYENEIGSLTNELSQARGAMRLVTIKLQNMNIVQPGASVNIIITELKRALNLVVAEYERLFPGVTSDMTTSELLFKVVEAIKGMNKELMEKIALAEKYHQLSHMLRQQNNSLLDLQANTEQERDELDQLVVQLTESNNKKARDINELDERVTTLTETVDQQDETIRKQEGTIADLESHVAEDEVDKDRLRQSLNGYTEELQTMTETVTRLEQEHADEIAQKDEDHTARVQELETELDAETEARVAAEDDAAQKGDLINELEGRVEQMDEEFQALTADIQTLRERYEQESAARVAAEGQRDDYNDLAYERANEIENLTEIIQDLEKQITEFRANLETERTQREQTEADLDEANERIADLDARLHDAGIQANELRSKLFQLQQEKEEIVAELRADAEEAAATHQELLEAETQRREDAEQKIASLEGEIAGLETDLSNAEAALDEMTSSRDDLRMETDGHITKLDRQLEELRKKYAALESTSKSTIDSLQATITDLTNEVNALRTTIARLEDAAVEAEQQHADALADRDAIIADRDAAIEELEAENEKLMAEKNSLASRVEDEAVELLNIMDSHDHTRKTLEDTIRVQTATIAQLHTNNENLKQEYEAELETKNQEIEALTILGSAHIETIIALEAQVLDLKERFREQAEDSERTIEALLSTNREAIAKQEQLAMETQQRTAAALKAISEMKVQGVEIKSKNINLKKVVHGKVTKTSDNVVISKKGRGRKAAKVRDSGFVELLSDHEDDEVENGIAA</sequence>
<proteinExistence type="predicted"/>
<feature type="compositionally biased region" description="Polar residues" evidence="2">
    <location>
        <begin position="30"/>
        <end position="40"/>
    </location>
</feature>
<feature type="coiled-coil region" evidence="1">
    <location>
        <begin position="208"/>
        <end position="275"/>
    </location>
</feature>
<dbReference type="EMBL" id="JAGMWT010000011">
    <property type="protein sequence ID" value="KAH7119899.1"/>
    <property type="molecule type" value="Genomic_DNA"/>
</dbReference>
<reference evidence="3" key="1">
    <citation type="journal article" date="2021" name="Nat. Commun.">
        <title>Genetic determinants of endophytism in the Arabidopsis root mycobiome.</title>
        <authorList>
            <person name="Mesny F."/>
            <person name="Miyauchi S."/>
            <person name="Thiergart T."/>
            <person name="Pickel B."/>
            <person name="Atanasova L."/>
            <person name="Karlsson M."/>
            <person name="Huettel B."/>
            <person name="Barry K.W."/>
            <person name="Haridas S."/>
            <person name="Chen C."/>
            <person name="Bauer D."/>
            <person name="Andreopoulos W."/>
            <person name="Pangilinan J."/>
            <person name="LaButti K."/>
            <person name="Riley R."/>
            <person name="Lipzen A."/>
            <person name="Clum A."/>
            <person name="Drula E."/>
            <person name="Henrissat B."/>
            <person name="Kohler A."/>
            <person name="Grigoriev I.V."/>
            <person name="Martin F.M."/>
            <person name="Hacquard S."/>
        </authorList>
    </citation>
    <scope>NUCLEOTIDE SEQUENCE</scope>
    <source>
        <strain evidence="3">MPI-CAGE-CH-0243</strain>
    </source>
</reference>
<evidence type="ECO:0000313" key="4">
    <source>
        <dbReference type="Proteomes" id="UP000700596"/>
    </source>
</evidence>
<evidence type="ECO:0000256" key="1">
    <source>
        <dbReference type="SAM" id="Coils"/>
    </source>
</evidence>
<dbReference type="PANTHER" id="PTHR45615:SF63">
    <property type="entry name" value="CHROMOSOME UNDETERMINED SCAFFOLD_10, WHOLE GENOME SHOTGUN SEQUENCE"/>
    <property type="match status" value="1"/>
</dbReference>
<feature type="coiled-coil region" evidence="1">
    <location>
        <begin position="963"/>
        <end position="1047"/>
    </location>
</feature>
<dbReference type="Gene3D" id="1.10.287.1490">
    <property type="match status" value="2"/>
</dbReference>
<name>A0A9P9IHN0_9PLEO</name>